<evidence type="ECO:0000256" key="2">
    <source>
        <dbReference type="ARBA" id="ARBA00002695"/>
    </source>
</evidence>
<dbReference type="UniPathway" id="UPA00048">
    <property type="reaction ID" value="UER00071"/>
</dbReference>
<dbReference type="PANTHER" id="PTHR43345:SF5">
    <property type="entry name" value="3-ISOPROPYLMALATE DEHYDRATASE SMALL SUBUNIT"/>
    <property type="match status" value="1"/>
</dbReference>
<dbReference type="FunFam" id="3.20.19.10:FF:000003">
    <property type="entry name" value="3-isopropylmalate dehydratase small subunit"/>
    <property type="match status" value="1"/>
</dbReference>
<protein>
    <recommendedName>
        <fullName evidence="10">3-isopropylmalate dehydratase small subunit</fullName>
        <ecNumber evidence="10">4.2.1.33</ecNumber>
    </recommendedName>
    <alternativeName>
        <fullName evidence="10">Alpha-IPM isomerase</fullName>
        <shortName evidence="10">IPMI</shortName>
    </alternativeName>
    <alternativeName>
        <fullName evidence="10">Isopropylmalate isomerase</fullName>
    </alternativeName>
</protein>
<dbReference type="InterPro" id="IPR015928">
    <property type="entry name" value="Aconitase/3IPM_dehydase_swvl"/>
</dbReference>
<evidence type="ECO:0000256" key="10">
    <source>
        <dbReference type="HAMAP-Rule" id="MF_01031"/>
    </source>
</evidence>
<evidence type="ECO:0000256" key="8">
    <source>
        <dbReference type="ARBA" id="ARBA00023239"/>
    </source>
</evidence>
<comment type="similarity">
    <text evidence="4 10">Belongs to the LeuD family. LeuD type 1 subfamily.</text>
</comment>
<dbReference type="GO" id="GO:0003861">
    <property type="term" value="F:3-isopropylmalate dehydratase activity"/>
    <property type="evidence" value="ECO:0007669"/>
    <property type="project" value="UniProtKB-UniRule"/>
</dbReference>
<feature type="domain" description="Aconitase A/isopropylmalate dehydratase small subunit swivel" evidence="11">
    <location>
        <begin position="1"/>
        <end position="122"/>
    </location>
</feature>
<reference evidence="13" key="1">
    <citation type="submission" date="2018-07" db="EMBL/GenBank/DDBJ databases">
        <authorList>
            <person name="Safronova V.I."/>
            <person name="Chirak E.R."/>
            <person name="Sazanova A.L."/>
        </authorList>
    </citation>
    <scope>NUCLEOTIDE SEQUENCE [LARGE SCALE GENOMIC DNA]</scope>
    <source>
        <strain evidence="13">RCAM04685</strain>
    </source>
</reference>
<evidence type="ECO:0000256" key="3">
    <source>
        <dbReference type="ARBA" id="ARBA00004729"/>
    </source>
</evidence>
<dbReference type="EMBL" id="QQTP01000003">
    <property type="protein sequence ID" value="RDJ26948.1"/>
    <property type="molecule type" value="Genomic_DNA"/>
</dbReference>
<dbReference type="Proteomes" id="UP000255207">
    <property type="component" value="Unassembled WGS sequence"/>
</dbReference>
<sequence>MDKFTQLRGVAAVLPQANVDTDQIIPKQFLTTTERTGLGKGLFYELRYDPQGVEIADFELNREPFRQARILVAGENFGCGSSREHAVWALLDFGIRCVIAPSFAAIFQNNCLKNGILLIALPPEAIERCLAALQEANLPELDVDLERRQITLPGGTALPFQVDEGSRTRLLEGLDDIEATLRQADEIARYAGRSRQSFPWLWRGESQPAATET</sequence>
<dbReference type="NCBIfam" id="NF002458">
    <property type="entry name" value="PRK01641.1"/>
    <property type="match status" value="1"/>
</dbReference>
<keyword evidence="9 10" id="KW-0100">Branched-chain amino acid biosynthesis</keyword>
<evidence type="ECO:0000256" key="5">
    <source>
        <dbReference type="ARBA" id="ARBA00011271"/>
    </source>
</evidence>
<dbReference type="HAMAP" id="MF_01031">
    <property type="entry name" value="LeuD_type1"/>
    <property type="match status" value="1"/>
</dbReference>
<dbReference type="OrthoDB" id="9777465at2"/>
<evidence type="ECO:0000256" key="1">
    <source>
        <dbReference type="ARBA" id="ARBA00000491"/>
    </source>
</evidence>
<keyword evidence="13" id="KW-1185">Reference proteome</keyword>
<dbReference type="InterPro" id="IPR000573">
    <property type="entry name" value="AconitaseA/IPMdHydase_ssu_swvl"/>
</dbReference>
<dbReference type="NCBIfam" id="TIGR00171">
    <property type="entry name" value="leuD"/>
    <property type="match status" value="1"/>
</dbReference>
<gene>
    <name evidence="10 12" type="primary">leuD</name>
    <name evidence="12" type="ORF">DWE98_08900</name>
</gene>
<dbReference type="PANTHER" id="PTHR43345">
    <property type="entry name" value="3-ISOPROPYLMALATE DEHYDRATASE SMALL SUBUNIT 2-RELATED-RELATED"/>
    <property type="match status" value="1"/>
</dbReference>
<comment type="caution">
    <text evidence="12">The sequence shown here is derived from an EMBL/GenBank/DDBJ whole genome shotgun (WGS) entry which is preliminary data.</text>
</comment>
<dbReference type="InterPro" id="IPR050075">
    <property type="entry name" value="LeuD"/>
</dbReference>
<keyword evidence="8 10" id="KW-0456">Lyase</keyword>
<dbReference type="Pfam" id="PF00694">
    <property type="entry name" value="Aconitase_C"/>
    <property type="match status" value="1"/>
</dbReference>
<dbReference type="RefSeq" id="WP_114828832.1">
    <property type="nucleotide sequence ID" value="NZ_QQTO01000001.1"/>
</dbReference>
<dbReference type="AlphaFoldDB" id="A0A370L970"/>
<dbReference type="CDD" id="cd01577">
    <property type="entry name" value="IPMI_Swivel"/>
    <property type="match status" value="1"/>
</dbReference>
<dbReference type="GO" id="GO:0009098">
    <property type="term" value="P:L-leucine biosynthetic process"/>
    <property type="evidence" value="ECO:0007669"/>
    <property type="project" value="UniProtKB-UniRule"/>
</dbReference>
<proteinExistence type="inferred from homology"/>
<organism evidence="12 13">
    <name type="scientific">Bosea caraganae</name>
    <dbReference type="NCBI Taxonomy" id="2763117"/>
    <lineage>
        <taxon>Bacteria</taxon>
        <taxon>Pseudomonadati</taxon>
        <taxon>Pseudomonadota</taxon>
        <taxon>Alphaproteobacteria</taxon>
        <taxon>Hyphomicrobiales</taxon>
        <taxon>Boseaceae</taxon>
        <taxon>Bosea</taxon>
    </lineage>
</organism>
<dbReference type="InterPro" id="IPR004431">
    <property type="entry name" value="3-IsopropMal_deHydase_ssu"/>
</dbReference>
<dbReference type="EC" id="4.2.1.33" evidence="10"/>
<comment type="subunit">
    <text evidence="5 10">Heterodimer of LeuC and LeuD.</text>
</comment>
<evidence type="ECO:0000256" key="4">
    <source>
        <dbReference type="ARBA" id="ARBA00009845"/>
    </source>
</evidence>
<comment type="pathway">
    <text evidence="3 10">Amino-acid biosynthesis; L-leucine biosynthesis; L-leucine from 3-methyl-2-oxobutanoate: step 2/4.</text>
</comment>
<name>A0A370L970_9HYPH</name>
<dbReference type="InterPro" id="IPR033940">
    <property type="entry name" value="IPMI_Swivel"/>
</dbReference>
<evidence type="ECO:0000256" key="7">
    <source>
        <dbReference type="ARBA" id="ARBA00022605"/>
    </source>
</evidence>
<dbReference type="GO" id="GO:0009316">
    <property type="term" value="C:3-isopropylmalate dehydratase complex"/>
    <property type="evidence" value="ECO:0007669"/>
    <property type="project" value="InterPro"/>
</dbReference>
<evidence type="ECO:0000313" key="13">
    <source>
        <dbReference type="Proteomes" id="UP000255207"/>
    </source>
</evidence>
<dbReference type="Gene3D" id="3.20.19.10">
    <property type="entry name" value="Aconitase, domain 4"/>
    <property type="match status" value="1"/>
</dbReference>
<evidence type="ECO:0000256" key="6">
    <source>
        <dbReference type="ARBA" id="ARBA00022430"/>
    </source>
</evidence>
<evidence type="ECO:0000256" key="9">
    <source>
        <dbReference type="ARBA" id="ARBA00023304"/>
    </source>
</evidence>
<evidence type="ECO:0000313" key="12">
    <source>
        <dbReference type="EMBL" id="RDJ26948.1"/>
    </source>
</evidence>
<comment type="function">
    <text evidence="2 10">Catalyzes the isomerization between 2-isopropylmalate and 3-isopropylmalate, via the formation of 2-isopropylmaleate.</text>
</comment>
<comment type="catalytic activity">
    <reaction evidence="1 10">
        <text>(2R,3S)-3-isopropylmalate = (2S)-2-isopropylmalate</text>
        <dbReference type="Rhea" id="RHEA:32287"/>
        <dbReference type="ChEBI" id="CHEBI:1178"/>
        <dbReference type="ChEBI" id="CHEBI:35121"/>
        <dbReference type="EC" id="4.2.1.33"/>
    </reaction>
</comment>
<keyword evidence="7 10" id="KW-0028">Amino-acid biosynthesis</keyword>
<evidence type="ECO:0000259" key="11">
    <source>
        <dbReference type="Pfam" id="PF00694"/>
    </source>
</evidence>
<accession>A0A370L970</accession>
<dbReference type="SUPFAM" id="SSF52016">
    <property type="entry name" value="LeuD/IlvD-like"/>
    <property type="match status" value="1"/>
</dbReference>
<keyword evidence="6 10" id="KW-0432">Leucine biosynthesis</keyword>